<protein>
    <submittedName>
        <fullName evidence="2">Uncharacterized protein</fullName>
    </submittedName>
</protein>
<reference evidence="2 3" key="1">
    <citation type="submission" date="2017-11" db="EMBL/GenBank/DDBJ databases">
        <title>De-novo sequencing of pomegranate (Punica granatum L.) genome.</title>
        <authorList>
            <person name="Akparov Z."/>
            <person name="Amiraslanov A."/>
            <person name="Hajiyeva S."/>
            <person name="Abbasov M."/>
            <person name="Kaur K."/>
            <person name="Hamwieh A."/>
            <person name="Solovyev V."/>
            <person name="Salamov A."/>
            <person name="Braich B."/>
            <person name="Kosarev P."/>
            <person name="Mahmoud A."/>
            <person name="Hajiyev E."/>
            <person name="Babayeva S."/>
            <person name="Izzatullayeva V."/>
            <person name="Mammadov A."/>
            <person name="Mammadov A."/>
            <person name="Sharifova S."/>
            <person name="Ojaghi J."/>
            <person name="Eynullazada K."/>
            <person name="Bayramov B."/>
            <person name="Abdulazimova A."/>
            <person name="Shahmuradov I."/>
        </authorList>
    </citation>
    <scope>NUCLEOTIDE SEQUENCE [LARGE SCALE GENOMIC DNA]</scope>
    <source>
        <strain evidence="3">cv. AG2017</strain>
        <tissue evidence="2">Leaf</tissue>
    </source>
</reference>
<evidence type="ECO:0000256" key="1">
    <source>
        <dbReference type="SAM" id="MobiDB-lite"/>
    </source>
</evidence>
<organism evidence="2 3">
    <name type="scientific">Punica granatum</name>
    <name type="common">Pomegranate</name>
    <dbReference type="NCBI Taxonomy" id="22663"/>
    <lineage>
        <taxon>Eukaryota</taxon>
        <taxon>Viridiplantae</taxon>
        <taxon>Streptophyta</taxon>
        <taxon>Embryophyta</taxon>
        <taxon>Tracheophyta</taxon>
        <taxon>Spermatophyta</taxon>
        <taxon>Magnoliopsida</taxon>
        <taxon>eudicotyledons</taxon>
        <taxon>Gunneridae</taxon>
        <taxon>Pentapetalae</taxon>
        <taxon>rosids</taxon>
        <taxon>malvids</taxon>
        <taxon>Myrtales</taxon>
        <taxon>Lythraceae</taxon>
        <taxon>Punica</taxon>
    </lineage>
</organism>
<name>A0A2I0KT02_PUNGR</name>
<keyword evidence="3" id="KW-1185">Reference proteome</keyword>
<comment type="caution">
    <text evidence="2">The sequence shown here is derived from an EMBL/GenBank/DDBJ whole genome shotgun (WGS) entry which is preliminary data.</text>
</comment>
<feature type="region of interest" description="Disordered" evidence="1">
    <location>
        <begin position="73"/>
        <end position="98"/>
    </location>
</feature>
<evidence type="ECO:0000313" key="3">
    <source>
        <dbReference type="Proteomes" id="UP000233551"/>
    </source>
</evidence>
<dbReference type="AlphaFoldDB" id="A0A2I0KT02"/>
<accession>A0A2I0KT02</accession>
<gene>
    <name evidence="2" type="ORF">CRG98_008009</name>
</gene>
<dbReference type="Proteomes" id="UP000233551">
    <property type="component" value="Unassembled WGS sequence"/>
</dbReference>
<sequence length="318" mass="35542">MADVGSPELARASTHALHLCAIDPLPIPPLSLRDSAPTPNSTELNRARAGRMSLFIVLAFICWLTMLEENDRSDGGYETGSDASEDETYEPGSKEYEEYVENEDDDEEFFAEAFQFVDKVASDAPFGEVHLKLEMVFPTLKLFKEAVKDYNIYLGRVVKVLKNPLADRKWVGKKLVDAMRSYPTITTKDATKFMAYNYQVQLVEMKLYRSLEITIEKQLESSEVTLTQASNTSSSLTSISCLNTASCSYPNSKYYTYLSANACSCPQIPRPTSRMGINKVYMESFKPSTKHPTRDASTGIHTDFVDEFSRSAVLAANA</sequence>
<evidence type="ECO:0000313" key="2">
    <source>
        <dbReference type="EMBL" id="PKI71601.1"/>
    </source>
</evidence>
<proteinExistence type="predicted"/>
<dbReference type="EMBL" id="PGOL01000364">
    <property type="protein sequence ID" value="PKI71601.1"/>
    <property type="molecule type" value="Genomic_DNA"/>
</dbReference>